<organism evidence="1 2">
    <name type="scientific">Candidatus Methanomarinus sp</name>
    <dbReference type="NCBI Taxonomy" id="3386244"/>
    <lineage>
        <taxon>Archaea</taxon>
        <taxon>Methanobacteriati</taxon>
        <taxon>Methanobacteriota</taxon>
        <taxon>Stenosarchaea group</taxon>
        <taxon>Methanomicrobia</taxon>
        <taxon>Methanosarcinales</taxon>
        <taxon>ANME-2 cluster</taxon>
        <taxon>Candidatus Methanocomedenaceae</taxon>
        <taxon>Candidatus Methanomarinus</taxon>
    </lineage>
</organism>
<protein>
    <submittedName>
        <fullName evidence="1">Uncharacterized protein</fullName>
    </submittedName>
</protein>
<name>A0AC61SAB4_9EURY</name>
<reference evidence="1" key="1">
    <citation type="submission" date="2018-09" db="EMBL/GenBank/DDBJ databases">
        <title>A genomic encyclopedia of anaerobic methanotrophic archaea.</title>
        <authorList>
            <person name="Skennerton C.T."/>
            <person name="Chadwick G.L."/>
            <person name="Laso-Perez R."/>
            <person name="Leu A.O."/>
            <person name="Speth D.R."/>
            <person name="Yu H."/>
            <person name="Morgan-Lang C."/>
            <person name="Hatzenpichler R."/>
            <person name="Goudeau D."/>
            <person name="Malmstrom R."/>
            <person name="Woyke T."/>
            <person name="Hallam S."/>
            <person name="Tyson G.W."/>
            <person name="Wegener G."/>
            <person name="Boetius A."/>
            <person name="Orphan V.J."/>
        </authorList>
    </citation>
    <scope>NUCLEOTIDE SEQUENCE</scope>
    <source>
        <strain evidence="1">CONS3730D10UFb2</strain>
    </source>
</reference>
<evidence type="ECO:0000313" key="1">
    <source>
        <dbReference type="EMBL" id="TKY91515.1"/>
    </source>
</evidence>
<gene>
    <name evidence="1" type="ORF">C5S46_05400</name>
</gene>
<evidence type="ECO:0000313" key="2">
    <source>
        <dbReference type="Proteomes" id="UP000315423"/>
    </source>
</evidence>
<comment type="caution">
    <text evidence="1">The sequence shown here is derived from an EMBL/GenBank/DDBJ whole genome shotgun (WGS) entry which is preliminary data.</text>
</comment>
<dbReference type="EMBL" id="QYBA01000181">
    <property type="protein sequence ID" value="TKY91515.1"/>
    <property type="molecule type" value="Genomic_DNA"/>
</dbReference>
<dbReference type="Proteomes" id="UP000315423">
    <property type="component" value="Unassembled WGS sequence"/>
</dbReference>
<accession>A0AC61SAB4</accession>
<proteinExistence type="predicted"/>
<sequence>MTLSKIFIVAKKEMIGIIKTKSQMLVGLFFALWFSVMSAPVVKTVDEAAVFGTFNNLMFYFVLMLGIFMAYMFSGKVFFNEKREGNIETLLCTPLSLRQIWFGKVVGVTIVAYLIALLSAALITIIANIFSTSMLLPLPAIFVHLFHFLSCYRRNDPLLAQISGQVTYK</sequence>
<feature type="non-terminal residue" evidence="1">
    <location>
        <position position="169"/>
    </location>
</feature>